<dbReference type="PANTHER" id="PTHR31511:SF12">
    <property type="entry name" value="RHO TERMINATION FACTOR N-TERMINAL DOMAIN-CONTAINING PROTEIN"/>
    <property type="match status" value="1"/>
</dbReference>
<dbReference type="SUPFAM" id="SSF56672">
    <property type="entry name" value="DNA/RNA polymerases"/>
    <property type="match status" value="1"/>
</dbReference>
<reference evidence="1 2" key="1">
    <citation type="submission" date="2019-08" db="EMBL/GenBank/DDBJ databases">
        <authorList>
            <person name="Alioto T."/>
            <person name="Alioto T."/>
            <person name="Gomez Garrido J."/>
        </authorList>
    </citation>
    <scope>NUCLEOTIDE SEQUENCE [LARGE SCALE GENOMIC DNA]</scope>
</reference>
<dbReference type="AlphaFoldDB" id="A0A5E4NQ38"/>
<name>A0A5E4NQ38_9HEMI</name>
<dbReference type="GO" id="GO:0071897">
    <property type="term" value="P:DNA biosynthetic process"/>
    <property type="evidence" value="ECO:0007669"/>
    <property type="project" value="UniProtKB-ARBA"/>
</dbReference>
<dbReference type="EMBL" id="CABPRJ010002386">
    <property type="protein sequence ID" value="VVC44716.1"/>
    <property type="molecule type" value="Genomic_DNA"/>
</dbReference>
<evidence type="ECO:0000313" key="1">
    <source>
        <dbReference type="EMBL" id="VVC44716.1"/>
    </source>
</evidence>
<protein>
    <submittedName>
        <fullName evidence="1">DNA polymerase, palm domain</fullName>
    </submittedName>
</protein>
<dbReference type="PANTHER" id="PTHR31511">
    <property type="entry name" value="PROTEIN CBG23764"/>
    <property type="match status" value="1"/>
</dbReference>
<evidence type="ECO:0000313" key="2">
    <source>
        <dbReference type="Proteomes" id="UP000325440"/>
    </source>
</evidence>
<dbReference type="InterPro" id="IPR043502">
    <property type="entry name" value="DNA/RNA_pol_sf"/>
</dbReference>
<dbReference type="OrthoDB" id="6616771at2759"/>
<proteinExistence type="predicted"/>
<keyword evidence="2" id="KW-1185">Reference proteome</keyword>
<accession>A0A5E4NQ38</accession>
<dbReference type="Proteomes" id="UP000325440">
    <property type="component" value="Unassembled WGS sequence"/>
</dbReference>
<gene>
    <name evidence="1" type="ORF">CINCED_3A003557</name>
</gene>
<organism evidence="1 2">
    <name type="scientific">Cinara cedri</name>
    <dbReference type="NCBI Taxonomy" id="506608"/>
    <lineage>
        <taxon>Eukaryota</taxon>
        <taxon>Metazoa</taxon>
        <taxon>Ecdysozoa</taxon>
        <taxon>Arthropoda</taxon>
        <taxon>Hexapoda</taxon>
        <taxon>Insecta</taxon>
        <taxon>Pterygota</taxon>
        <taxon>Neoptera</taxon>
        <taxon>Paraneoptera</taxon>
        <taxon>Hemiptera</taxon>
        <taxon>Sternorrhyncha</taxon>
        <taxon>Aphidomorpha</taxon>
        <taxon>Aphidoidea</taxon>
        <taxon>Aphididae</taxon>
        <taxon>Lachninae</taxon>
        <taxon>Cinara</taxon>
    </lineage>
</organism>
<sequence>MAPGMAFDCALKITKGELELLSDYDKVLMMEAGIRGLLIQAVKRYSKANSSKVPDYDPSKPESTIAYLDAMNLHGWAMMQYLPKNGFELYDKDLSTENILRLLDGMDDTSPVGLISENDTTGSKINKLVANLMEKTKYVVHYRILKQALSAGLVLIKVHRILKFNQSPWLEKYIELNTTMRRNAENDFEKDFFKLMNNAVFGKTMENVRNCMQMKLISDEKQCLK</sequence>